<name>A0A6C0B1P6_9ZZZZ</name>
<sequence length="78" mass="8790">MPRFLACSNSRVRIRSGGIFCHSFSYGEYDTLKEAMTRLNEVAENAFYGGDEETIKYFVNELAPPGIYPVVAKTYPLS</sequence>
<protein>
    <submittedName>
        <fullName evidence="1">Uncharacterized protein</fullName>
    </submittedName>
</protein>
<evidence type="ECO:0000313" key="1">
    <source>
        <dbReference type="EMBL" id="QHS85960.1"/>
    </source>
</evidence>
<dbReference type="EMBL" id="MN739050">
    <property type="protein sequence ID" value="QHS85960.1"/>
    <property type="molecule type" value="Genomic_DNA"/>
</dbReference>
<reference evidence="1" key="1">
    <citation type="journal article" date="2020" name="Nature">
        <title>Giant virus diversity and host interactions through global metagenomics.</title>
        <authorList>
            <person name="Schulz F."/>
            <person name="Roux S."/>
            <person name="Paez-Espino D."/>
            <person name="Jungbluth S."/>
            <person name="Walsh D.A."/>
            <person name="Denef V.J."/>
            <person name="McMahon K.D."/>
            <person name="Konstantinidis K.T."/>
            <person name="Eloe-Fadrosh E.A."/>
            <person name="Kyrpides N.C."/>
            <person name="Woyke T."/>
        </authorList>
    </citation>
    <scope>NUCLEOTIDE SEQUENCE</scope>
    <source>
        <strain evidence="1">GVMAG-M-3300009185-7</strain>
    </source>
</reference>
<accession>A0A6C0B1P6</accession>
<proteinExistence type="predicted"/>
<organism evidence="1">
    <name type="scientific">viral metagenome</name>
    <dbReference type="NCBI Taxonomy" id="1070528"/>
    <lineage>
        <taxon>unclassified sequences</taxon>
        <taxon>metagenomes</taxon>
        <taxon>organismal metagenomes</taxon>
    </lineage>
</organism>
<dbReference type="AlphaFoldDB" id="A0A6C0B1P6"/>